<dbReference type="Proteomes" id="UP001138997">
    <property type="component" value="Unassembled WGS sequence"/>
</dbReference>
<proteinExistence type="predicted"/>
<comment type="caution">
    <text evidence="3">The sequence shown here is derived from an EMBL/GenBank/DDBJ whole genome shotgun (WGS) entry which is preliminary data.</text>
</comment>
<feature type="region of interest" description="Disordered" evidence="1">
    <location>
        <begin position="301"/>
        <end position="333"/>
    </location>
</feature>
<evidence type="ECO:0000313" key="3">
    <source>
        <dbReference type="EMBL" id="MCD5316820.1"/>
    </source>
</evidence>
<dbReference type="EMBL" id="JAJOMB010000035">
    <property type="protein sequence ID" value="MCD5316820.1"/>
    <property type="molecule type" value="Genomic_DNA"/>
</dbReference>
<keyword evidence="2" id="KW-0472">Membrane</keyword>
<feature type="region of interest" description="Disordered" evidence="1">
    <location>
        <begin position="44"/>
        <end position="78"/>
    </location>
</feature>
<keyword evidence="2" id="KW-1133">Transmembrane helix</keyword>
<name>A0A9X1NMH7_9ACTN</name>
<accession>A0A9X1NMH7</accession>
<organism evidence="3 4">
    <name type="scientific">Kineosporia babensis</name>
    <dbReference type="NCBI Taxonomy" id="499548"/>
    <lineage>
        <taxon>Bacteria</taxon>
        <taxon>Bacillati</taxon>
        <taxon>Actinomycetota</taxon>
        <taxon>Actinomycetes</taxon>
        <taxon>Kineosporiales</taxon>
        <taxon>Kineosporiaceae</taxon>
        <taxon>Kineosporia</taxon>
    </lineage>
</organism>
<evidence type="ECO:0000256" key="2">
    <source>
        <dbReference type="SAM" id="Phobius"/>
    </source>
</evidence>
<evidence type="ECO:0000313" key="4">
    <source>
        <dbReference type="Proteomes" id="UP001138997"/>
    </source>
</evidence>
<dbReference type="RefSeq" id="WP_231449672.1">
    <property type="nucleotide sequence ID" value="NZ_JAJOMB010000035.1"/>
</dbReference>
<keyword evidence="2" id="KW-0812">Transmembrane</keyword>
<protein>
    <submittedName>
        <fullName evidence="3">Uncharacterized protein</fullName>
    </submittedName>
</protein>
<feature type="transmembrane region" description="Helical" evidence="2">
    <location>
        <begin position="20"/>
        <end position="42"/>
    </location>
</feature>
<feature type="compositionally biased region" description="Polar residues" evidence="1">
    <location>
        <begin position="44"/>
        <end position="67"/>
    </location>
</feature>
<evidence type="ECO:0000256" key="1">
    <source>
        <dbReference type="SAM" id="MobiDB-lite"/>
    </source>
</evidence>
<keyword evidence="4" id="KW-1185">Reference proteome</keyword>
<gene>
    <name evidence="3" type="ORF">LR394_38590</name>
</gene>
<sequence>MLYRPGGGSSPRRAALPQRWLAFLGVALAVCIVIMILAKGIASNSDSDNEQLSGSSPVNESQDSTLTAEDGLPATDTTQWSMDASSTAASVLVGPEVQRARDEVAARAMPEAGTGRAYGRAEPPTVAIPPSIDLPQAQDVDEVGVATGFPATQEGAVAQLAAIASAAADSSSLPGVERVRQGWVASGGPGVGEWTWRSTMAHLLTTMDAPLVGSPGVRVSGRPVMGLVKDTGGQEVGAGWAVVCVNVALHVQVNGAGHDGVVADCQRMLWDGRRWLIGPGAVPAQLVSQPEPGTDAAYAAGFRDLTAEPHTAGRSSGSAGTELQGAAPERGKS</sequence>
<dbReference type="AlphaFoldDB" id="A0A9X1NMH7"/>
<reference evidence="3" key="1">
    <citation type="submission" date="2021-11" db="EMBL/GenBank/DDBJ databases">
        <title>Streptomyces corallinus and Kineosporia corallina sp. nov., two new coral-derived marine actinobacteria.</title>
        <authorList>
            <person name="Buangrab K."/>
            <person name="Sutthacheep M."/>
            <person name="Yeemin T."/>
            <person name="Harunari E."/>
            <person name="Igarashi Y."/>
            <person name="Sripreechasak P."/>
            <person name="Kanchanasin P."/>
            <person name="Tanasupawat S."/>
            <person name="Phongsopitanun W."/>
        </authorList>
    </citation>
    <scope>NUCLEOTIDE SEQUENCE</scope>
    <source>
        <strain evidence="3">JCM 31032</strain>
    </source>
</reference>